<name>A0A7W9KP62_9PSEU</name>
<dbReference type="AlphaFoldDB" id="A0A7W9KP62"/>
<comment type="caution">
    <text evidence="3">The sequence shown here is derived from an EMBL/GenBank/DDBJ whole genome shotgun (WGS) entry which is preliminary data.</text>
</comment>
<dbReference type="Proteomes" id="UP000585638">
    <property type="component" value="Unassembled WGS sequence"/>
</dbReference>
<keyword evidence="1" id="KW-0812">Transmembrane</keyword>
<dbReference type="Pfam" id="PF03779">
    <property type="entry name" value="SPW"/>
    <property type="match status" value="1"/>
</dbReference>
<proteinExistence type="predicted"/>
<keyword evidence="1" id="KW-1133">Transmembrane helix</keyword>
<reference evidence="3 4" key="1">
    <citation type="submission" date="2020-08" db="EMBL/GenBank/DDBJ databases">
        <title>Sequencing the genomes of 1000 actinobacteria strains.</title>
        <authorList>
            <person name="Klenk H.-P."/>
        </authorList>
    </citation>
    <scope>NUCLEOTIDE SEQUENCE [LARGE SCALE GENOMIC DNA]</scope>
    <source>
        <strain evidence="3 4">DSM 43851</strain>
    </source>
</reference>
<dbReference type="EMBL" id="JACHIR010000001">
    <property type="protein sequence ID" value="MBB5896174.1"/>
    <property type="molecule type" value="Genomic_DNA"/>
</dbReference>
<evidence type="ECO:0000256" key="1">
    <source>
        <dbReference type="SAM" id="Phobius"/>
    </source>
</evidence>
<evidence type="ECO:0000259" key="2">
    <source>
        <dbReference type="Pfam" id="PF03779"/>
    </source>
</evidence>
<evidence type="ECO:0000313" key="3">
    <source>
        <dbReference type="EMBL" id="MBB5896174.1"/>
    </source>
</evidence>
<feature type="transmembrane region" description="Helical" evidence="1">
    <location>
        <begin position="91"/>
        <end position="109"/>
    </location>
</feature>
<evidence type="ECO:0000313" key="4">
    <source>
        <dbReference type="Proteomes" id="UP000585638"/>
    </source>
</evidence>
<organism evidence="3 4">
    <name type="scientific">Kutzneria kofuensis</name>
    <dbReference type="NCBI Taxonomy" id="103725"/>
    <lineage>
        <taxon>Bacteria</taxon>
        <taxon>Bacillati</taxon>
        <taxon>Actinomycetota</taxon>
        <taxon>Actinomycetes</taxon>
        <taxon>Pseudonocardiales</taxon>
        <taxon>Pseudonocardiaceae</taxon>
        <taxon>Kutzneria</taxon>
    </lineage>
</organism>
<sequence>MADISRPTVDFTNHPDMSEMRDRYARVLGGPPAVAVDGLILLAGLYTAISPWVVGFGAAYPRLAIDNLIIGLAVAVLACGLTAAPTRMFRLSWAMAAIGVWQIITPWVIGPDTVAVVWNNVVTGGVITVLSAAAAAMLMSTSTSRRATR</sequence>
<feature type="transmembrane region" description="Helical" evidence="1">
    <location>
        <begin position="64"/>
        <end position="84"/>
    </location>
</feature>
<feature type="domain" description="SPW repeat-containing integral membrane" evidence="2">
    <location>
        <begin position="36"/>
        <end position="132"/>
    </location>
</feature>
<feature type="transmembrane region" description="Helical" evidence="1">
    <location>
        <begin position="121"/>
        <end position="139"/>
    </location>
</feature>
<keyword evidence="1" id="KW-0472">Membrane</keyword>
<keyword evidence="4" id="KW-1185">Reference proteome</keyword>
<dbReference type="RefSeq" id="WP_184867872.1">
    <property type="nucleotide sequence ID" value="NZ_BAAAWY010000023.1"/>
</dbReference>
<protein>
    <recommendedName>
        <fullName evidence="2">SPW repeat-containing integral membrane domain-containing protein</fullName>
    </recommendedName>
</protein>
<dbReference type="InterPro" id="IPR005530">
    <property type="entry name" value="SPW"/>
</dbReference>
<gene>
    <name evidence="3" type="ORF">BJ998_007370</name>
</gene>
<accession>A0A7W9KP62</accession>
<feature type="transmembrane region" description="Helical" evidence="1">
    <location>
        <begin position="27"/>
        <end position="49"/>
    </location>
</feature>